<dbReference type="EMBL" id="CP036269">
    <property type="protein sequence ID" value="QDT41927.1"/>
    <property type="molecule type" value="Genomic_DNA"/>
</dbReference>
<gene>
    <name evidence="1" type="ORF">Pan241w_20070</name>
</gene>
<protein>
    <submittedName>
        <fullName evidence="1">Uncharacterized protein</fullName>
    </submittedName>
</protein>
<evidence type="ECO:0000313" key="1">
    <source>
        <dbReference type="EMBL" id="QDT41927.1"/>
    </source>
</evidence>
<dbReference type="KEGG" id="gaz:Pan241w_20070"/>
<dbReference type="Proteomes" id="UP000317171">
    <property type="component" value="Chromosome"/>
</dbReference>
<proteinExistence type="predicted"/>
<organism evidence="1 2">
    <name type="scientific">Gimesia alba</name>
    <dbReference type="NCBI Taxonomy" id="2527973"/>
    <lineage>
        <taxon>Bacteria</taxon>
        <taxon>Pseudomonadati</taxon>
        <taxon>Planctomycetota</taxon>
        <taxon>Planctomycetia</taxon>
        <taxon>Planctomycetales</taxon>
        <taxon>Planctomycetaceae</taxon>
        <taxon>Gimesia</taxon>
    </lineage>
</organism>
<sequence>MMGLVIYFRFSQGVKQCHKQELSPLQQGTL</sequence>
<name>A0A517RDH1_9PLAN</name>
<accession>A0A517RDH1</accession>
<reference evidence="1 2" key="1">
    <citation type="submission" date="2019-02" db="EMBL/GenBank/DDBJ databases">
        <title>Deep-cultivation of Planctomycetes and their phenomic and genomic characterization uncovers novel biology.</title>
        <authorList>
            <person name="Wiegand S."/>
            <person name="Jogler M."/>
            <person name="Boedeker C."/>
            <person name="Pinto D."/>
            <person name="Vollmers J."/>
            <person name="Rivas-Marin E."/>
            <person name="Kohn T."/>
            <person name="Peeters S.H."/>
            <person name="Heuer A."/>
            <person name="Rast P."/>
            <person name="Oberbeckmann S."/>
            <person name="Bunk B."/>
            <person name="Jeske O."/>
            <person name="Meyerdierks A."/>
            <person name="Storesund J.E."/>
            <person name="Kallscheuer N."/>
            <person name="Luecker S."/>
            <person name="Lage O.M."/>
            <person name="Pohl T."/>
            <person name="Merkel B.J."/>
            <person name="Hornburger P."/>
            <person name="Mueller R.-W."/>
            <person name="Bruemmer F."/>
            <person name="Labrenz M."/>
            <person name="Spormann A.M."/>
            <person name="Op den Camp H."/>
            <person name="Overmann J."/>
            <person name="Amann R."/>
            <person name="Jetten M.S.M."/>
            <person name="Mascher T."/>
            <person name="Medema M.H."/>
            <person name="Devos D.P."/>
            <person name="Kaster A.-K."/>
            <person name="Ovreas L."/>
            <person name="Rohde M."/>
            <person name="Galperin M.Y."/>
            <person name="Jogler C."/>
        </authorList>
    </citation>
    <scope>NUCLEOTIDE SEQUENCE [LARGE SCALE GENOMIC DNA]</scope>
    <source>
        <strain evidence="1 2">Pan241w</strain>
    </source>
</reference>
<keyword evidence="2" id="KW-1185">Reference proteome</keyword>
<evidence type="ECO:0000313" key="2">
    <source>
        <dbReference type="Proteomes" id="UP000317171"/>
    </source>
</evidence>
<dbReference type="AlphaFoldDB" id="A0A517RDH1"/>